<reference evidence="11 12" key="1">
    <citation type="submission" date="2016-09" db="EMBL/GenBank/DDBJ databases">
        <authorList>
            <person name="Reverchon S."/>
            <person name="Nasser W."/>
            <person name="Leonard S."/>
            <person name="Brochier C."/>
            <person name="Duprey A."/>
        </authorList>
    </citation>
    <scope>NUCLEOTIDE SEQUENCE [LARGE SCALE GENOMIC DNA]</scope>
    <source>
        <strain evidence="11 12">174/2</strain>
    </source>
</reference>
<keyword evidence="3" id="KW-0997">Cell inner membrane</keyword>
<proteinExistence type="predicted"/>
<evidence type="ECO:0000259" key="10">
    <source>
        <dbReference type="Pfam" id="PF08019"/>
    </source>
</evidence>
<feature type="transmembrane region" description="Helical" evidence="8">
    <location>
        <begin position="80"/>
        <end position="105"/>
    </location>
</feature>
<dbReference type="InterPro" id="IPR012549">
    <property type="entry name" value="EptA-like_N"/>
</dbReference>
<feature type="transmembrane region" description="Helical" evidence="8">
    <location>
        <begin position="50"/>
        <end position="68"/>
    </location>
</feature>
<dbReference type="InterPro" id="IPR017850">
    <property type="entry name" value="Alkaline_phosphatase_core_sf"/>
</dbReference>
<evidence type="ECO:0000256" key="1">
    <source>
        <dbReference type="ARBA" id="ARBA00004429"/>
    </source>
</evidence>
<keyword evidence="4 11" id="KW-0808">Transferase</keyword>
<feature type="domain" description="Sulfatase N-terminal" evidence="9">
    <location>
        <begin position="251"/>
        <end position="540"/>
    </location>
</feature>
<evidence type="ECO:0000313" key="12">
    <source>
        <dbReference type="Proteomes" id="UP000294820"/>
    </source>
</evidence>
<keyword evidence="6 8" id="KW-1133">Transmembrane helix</keyword>
<dbReference type="KEGG" id="daq:DAQ1742_00044"/>
<gene>
    <name evidence="11" type="primary">eptB</name>
    <name evidence="11" type="ORF">DAQ1742_00044</name>
</gene>
<dbReference type="InterPro" id="IPR058130">
    <property type="entry name" value="PEA_transf_C"/>
</dbReference>
<evidence type="ECO:0000256" key="6">
    <source>
        <dbReference type="ARBA" id="ARBA00022989"/>
    </source>
</evidence>
<dbReference type="EMBL" id="LT615367">
    <property type="protein sequence ID" value="SLM61188.1"/>
    <property type="molecule type" value="Genomic_DNA"/>
</dbReference>
<name>A0A375A535_9GAMM</name>
<keyword evidence="7 8" id="KW-0472">Membrane</keyword>
<dbReference type="Pfam" id="PF08019">
    <property type="entry name" value="EptA_B_N"/>
    <property type="match status" value="1"/>
</dbReference>
<evidence type="ECO:0000259" key="9">
    <source>
        <dbReference type="Pfam" id="PF00884"/>
    </source>
</evidence>
<protein>
    <submittedName>
        <fullName evidence="11">Phosphoethanolamine transferase specific for the outer Kdo residue of lipopolysaccharide</fullName>
    </submittedName>
</protein>
<feature type="transmembrane region" description="Helical" evidence="8">
    <location>
        <begin position="125"/>
        <end position="141"/>
    </location>
</feature>
<evidence type="ECO:0000313" key="11">
    <source>
        <dbReference type="EMBL" id="SLM61188.1"/>
    </source>
</evidence>
<dbReference type="GO" id="GO:0009244">
    <property type="term" value="P:lipopolysaccharide core region biosynthetic process"/>
    <property type="evidence" value="ECO:0007669"/>
    <property type="project" value="TreeGrafter"/>
</dbReference>
<evidence type="ECO:0000256" key="4">
    <source>
        <dbReference type="ARBA" id="ARBA00022679"/>
    </source>
</evidence>
<dbReference type="InterPro" id="IPR000917">
    <property type="entry name" value="Sulfatase_N"/>
</dbReference>
<evidence type="ECO:0000256" key="5">
    <source>
        <dbReference type="ARBA" id="ARBA00022692"/>
    </source>
</evidence>
<comment type="subcellular location">
    <subcellularLocation>
        <location evidence="1">Cell inner membrane</location>
        <topology evidence="1">Multi-pass membrane protein</topology>
    </subcellularLocation>
</comment>
<evidence type="ECO:0000256" key="3">
    <source>
        <dbReference type="ARBA" id="ARBA00022519"/>
    </source>
</evidence>
<evidence type="ECO:0000256" key="7">
    <source>
        <dbReference type="ARBA" id="ARBA00023136"/>
    </source>
</evidence>
<dbReference type="NCBIfam" id="NF008593">
    <property type="entry name" value="PRK11560.1"/>
    <property type="match status" value="1"/>
</dbReference>
<keyword evidence="12" id="KW-1185">Reference proteome</keyword>
<dbReference type="RefSeq" id="WP_035345245.1">
    <property type="nucleotide sequence ID" value="NZ_LT615367.1"/>
</dbReference>
<feature type="domain" description="Phosphoethanolamine transferase N-terminal" evidence="10">
    <location>
        <begin position="62"/>
        <end position="173"/>
    </location>
</feature>
<dbReference type="PANTHER" id="PTHR30443:SF3">
    <property type="entry name" value="KDO(2)-LIPID A PHOSPHOETHANOLAMINE 7''-TRANSFERASE"/>
    <property type="match status" value="1"/>
</dbReference>
<dbReference type="GO" id="GO:0009245">
    <property type="term" value="P:lipid A biosynthetic process"/>
    <property type="evidence" value="ECO:0007669"/>
    <property type="project" value="TreeGrafter"/>
</dbReference>
<feature type="transmembrane region" description="Helical" evidence="8">
    <location>
        <begin position="12"/>
        <end position="30"/>
    </location>
</feature>
<sequence length="555" mass="62907">MKSLLALSQSGLSWLLAIYIGFFLNVSVFYRREDAFPFFSNDRFASHVPILVELTACVLFVFFLMRVLSLGGRRFFRITASLLLVISVAASYYMTFFNVVIGYGIIAAVMTTDIDLSKEVVGGDFVIWLVGLTLPALYLIWKPSLEQTLIKQLCTPGKRWSALFGLLVVAIMVWLPLRYLDRMNSSAEKSANQDLPSYGGVVAHSYLPANWLSALGLFAYARYDESQDDGELFDPGKTFTYQPPAGIDETYVVFIIGETTRWDHLGLLGYPRETTPLLAQEPDLLAFRGRSCDTSTKLSMRCMFVREGGAADNPQRTLRERNIFAVMQSLGFSSELFAMQSEVWFYNNIRADSYAFREMIASEKRNEGKAVDDMLLVDELSRSLARYPKGKHLVVLHTKGSHYLYSMRYPRAYARFQPECMGIDATCSREQLINAFDNSVLYTDAFIKRVIDQLRNKKALLVYASDHGESIDENYHLHGTPRQVAPPEQFRSPIMLWASPALLSQPHYQQAFDRLRVQQKQGKVLRHEEIFDSMLGCLGYTSPDGGIQANNNWCG</sequence>
<accession>A0A375A535</accession>
<dbReference type="Gene3D" id="3.40.720.10">
    <property type="entry name" value="Alkaline Phosphatase, subunit A"/>
    <property type="match status" value="1"/>
</dbReference>
<dbReference type="InterPro" id="IPR040423">
    <property type="entry name" value="PEA_transferase"/>
</dbReference>
<dbReference type="Proteomes" id="UP000294820">
    <property type="component" value="Chromosome 1"/>
</dbReference>
<feature type="transmembrane region" description="Helical" evidence="8">
    <location>
        <begin position="162"/>
        <end position="180"/>
    </location>
</feature>
<organism evidence="11 12">
    <name type="scientific">Dickeya aquatica</name>
    <dbReference type="NCBI Taxonomy" id="1401087"/>
    <lineage>
        <taxon>Bacteria</taxon>
        <taxon>Pseudomonadati</taxon>
        <taxon>Pseudomonadota</taxon>
        <taxon>Gammaproteobacteria</taxon>
        <taxon>Enterobacterales</taxon>
        <taxon>Pectobacteriaceae</taxon>
        <taxon>Dickeya</taxon>
    </lineage>
</organism>
<dbReference type="GO" id="GO:0043838">
    <property type="term" value="F:phosphatidylethanolamine:Kdo2-lipid A phosphoethanolamine transferase activity"/>
    <property type="evidence" value="ECO:0007669"/>
    <property type="project" value="TreeGrafter"/>
</dbReference>
<dbReference type="SUPFAM" id="SSF53649">
    <property type="entry name" value="Alkaline phosphatase-like"/>
    <property type="match status" value="1"/>
</dbReference>
<dbReference type="GO" id="GO:0005886">
    <property type="term" value="C:plasma membrane"/>
    <property type="evidence" value="ECO:0007669"/>
    <property type="project" value="UniProtKB-SubCell"/>
</dbReference>
<dbReference type="Pfam" id="PF00884">
    <property type="entry name" value="Sulfatase"/>
    <property type="match status" value="1"/>
</dbReference>
<dbReference type="CDD" id="cd16017">
    <property type="entry name" value="LptA"/>
    <property type="match status" value="1"/>
</dbReference>
<keyword evidence="2" id="KW-1003">Cell membrane</keyword>
<dbReference type="AlphaFoldDB" id="A0A375A535"/>
<evidence type="ECO:0000256" key="8">
    <source>
        <dbReference type="SAM" id="Phobius"/>
    </source>
</evidence>
<evidence type="ECO:0000256" key="2">
    <source>
        <dbReference type="ARBA" id="ARBA00022475"/>
    </source>
</evidence>
<dbReference type="PANTHER" id="PTHR30443">
    <property type="entry name" value="INNER MEMBRANE PROTEIN"/>
    <property type="match status" value="1"/>
</dbReference>
<keyword evidence="5 8" id="KW-0812">Transmembrane</keyword>